<feature type="region of interest" description="Disordered" evidence="1">
    <location>
        <begin position="92"/>
        <end position="127"/>
    </location>
</feature>
<reference evidence="2 3" key="1">
    <citation type="journal article" date="2019" name="Int. J. Syst. Evol. Microbiol.">
        <title>The Global Catalogue of Microorganisms (GCM) 10K type strain sequencing project: providing services to taxonomists for standard genome sequencing and annotation.</title>
        <authorList>
            <consortium name="The Broad Institute Genomics Platform"/>
            <consortium name="The Broad Institute Genome Sequencing Center for Infectious Disease"/>
            <person name="Wu L."/>
            <person name="Ma J."/>
        </authorList>
    </citation>
    <scope>NUCLEOTIDE SEQUENCE [LARGE SCALE GENOMIC DNA]</scope>
    <source>
        <strain evidence="2 3">JCM 10673</strain>
    </source>
</reference>
<evidence type="ECO:0000256" key="1">
    <source>
        <dbReference type="SAM" id="MobiDB-lite"/>
    </source>
</evidence>
<evidence type="ECO:0000313" key="3">
    <source>
        <dbReference type="Proteomes" id="UP001501005"/>
    </source>
</evidence>
<organism evidence="2 3">
    <name type="scientific">Streptomyces thermoalcalitolerans</name>
    <dbReference type="NCBI Taxonomy" id="65605"/>
    <lineage>
        <taxon>Bacteria</taxon>
        <taxon>Bacillati</taxon>
        <taxon>Actinomycetota</taxon>
        <taxon>Actinomycetes</taxon>
        <taxon>Kitasatosporales</taxon>
        <taxon>Streptomycetaceae</taxon>
        <taxon>Streptomyces</taxon>
    </lineage>
</organism>
<comment type="caution">
    <text evidence="2">The sequence shown here is derived from an EMBL/GenBank/DDBJ whole genome shotgun (WGS) entry which is preliminary data.</text>
</comment>
<feature type="compositionally biased region" description="Basic and acidic residues" evidence="1">
    <location>
        <begin position="107"/>
        <end position="120"/>
    </location>
</feature>
<name>A0ABN1NUM3_9ACTN</name>
<proteinExistence type="predicted"/>
<sequence length="314" mass="34223">MPVPGKRPGTFLSGRALTARRPAGHAVRMVAVRHTVVVASLPYRWLVDALGVVRALVEESRAEGQRVVLPDGRAVPDIRLTRGRHLRPGAVYLVSDGNGDGDDGDEGDKGGKGDKRERKGTGTGETARITIKEWDRRRAVRLELAVAEDSGTVELDAVLKSPDRPHLFEADGRARVEGVPLVPSRLRGRARIRLDDWWTAADTGRGTHTAPASARLDHRWLRADMRATPRPGRDDGTWEVSVTVSLRGCSLLRPVAAVILAVTGRRMRRSIARTLDDMAGRWNEAVPRLAAMDAGQLREALLAEARHLGESGST</sequence>
<gene>
    <name evidence="2" type="ORF">GCM10009549_33950</name>
</gene>
<protein>
    <submittedName>
        <fullName evidence="2">Uncharacterized protein</fullName>
    </submittedName>
</protein>
<accession>A0ABN1NUM3</accession>
<dbReference type="EMBL" id="BAAAHG010000027">
    <property type="protein sequence ID" value="GAA0917217.1"/>
    <property type="molecule type" value="Genomic_DNA"/>
</dbReference>
<keyword evidence="3" id="KW-1185">Reference proteome</keyword>
<evidence type="ECO:0000313" key="2">
    <source>
        <dbReference type="EMBL" id="GAA0917217.1"/>
    </source>
</evidence>
<dbReference type="Proteomes" id="UP001501005">
    <property type="component" value="Unassembled WGS sequence"/>
</dbReference>